<name>A0A538SCM7_UNCEI</name>
<evidence type="ECO:0000313" key="2">
    <source>
        <dbReference type="EMBL" id="TMQ49140.1"/>
    </source>
</evidence>
<comment type="caution">
    <text evidence="2">The sequence shown here is derived from an EMBL/GenBank/DDBJ whole genome shotgun (WGS) entry which is preliminary data.</text>
</comment>
<reference evidence="2 3" key="1">
    <citation type="journal article" date="2019" name="Nat. Microbiol.">
        <title>Mediterranean grassland soil C-N compound turnover is dependent on rainfall and depth, and is mediated by genomically divergent microorganisms.</title>
        <authorList>
            <person name="Diamond S."/>
            <person name="Andeer P.F."/>
            <person name="Li Z."/>
            <person name="Crits-Christoph A."/>
            <person name="Burstein D."/>
            <person name="Anantharaman K."/>
            <person name="Lane K.R."/>
            <person name="Thomas B.C."/>
            <person name="Pan C."/>
            <person name="Northen T.R."/>
            <person name="Banfield J.F."/>
        </authorList>
    </citation>
    <scope>NUCLEOTIDE SEQUENCE [LARGE SCALE GENOMIC DNA]</scope>
    <source>
        <strain evidence="2">WS_1</strain>
    </source>
</reference>
<gene>
    <name evidence="2" type="ORF">E6K71_05915</name>
</gene>
<protein>
    <submittedName>
        <fullName evidence="2">Uncharacterized protein</fullName>
    </submittedName>
</protein>
<evidence type="ECO:0000313" key="3">
    <source>
        <dbReference type="Proteomes" id="UP000316292"/>
    </source>
</evidence>
<feature type="region of interest" description="Disordered" evidence="1">
    <location>
        <begin position="1"/>
        <end position="78"/>
    </location>
</feature>
<sequence length="195" mass="20470">MKNRNGKKEKMPANRSKNPGSSLTAGVATAVPATRPGTPTRAANPFAGTKPGGPGAPKATGLGAKAPTGPATDHTEGARLAQEAIRKDPSVPENYAALAGALRMLAQFLRTRNPEGADNLVNMACAAAWEAKRRSTPALISGRTKQEVKILSAWLRTKNHLTPEASDNMMEKIHSEYLSKAIDGSTPLPLITGMP</sequence>
<dbReference type="Proteomes" id="UP000316292">
    <property type="component" value="Unassembled WGS sequence"/>
</dbReference>
<accession>A0A538SCM7</accession>
<feature type="compositionally biased region" description="Polar residues" evidence="1">
    <location>
        <begin position="15"/>
        <end position="24"/>
    </location>
</feature>
<evidence type="ECO:0000256" key="1">
    <source>
        <dbReference type="SAM" id="MobiDB-lite"/>
    </source>
</evidence>
<feature type="compositionally biased region" description="Low complexity" evidence="1">
    <location>
        <begin position="56"/>
        <end position="67"/>
    </location>
</feature>
<organism evidence="2 3">
    <name type="scientific">Eiseniibacteriota bacterium</name>
    <dbReference type="NCBI Taxonomy" id="2212470"/>
    <lineage>
        <taxon>Bacteria</taxon>
        <taxon>Candidatus Eiseniibacteriota</taxon>
    </lineage>
</organism>
<dbReference type="AlphaFoldDB" id="A0A538SCM7"/>
<feature type="compositionally biased region" description="Basic and acidic residues" evidence="1">
    <location>
        <begin position="1"/>
        <end position="12"/>
    </location>
</feature>
<dbReference type="EMBL" id="VBOR01000061">
    <property type="protein sequence ID" value="TMQ49140.1"/>
    <property type="molecule type" value="Genomic_DNA"/>
</dbReference>
<proteinExistence type="predicted"/>